<comment type="subcellular location">
    <subcellularLocation>
        <location evidence="5">Cell membrane</location>
        <topology evidence="5">Multi-pass membrane protein</topology>
    </subcellularLocation>
    <subcellularLocation>
        <location evidence="1">Endomembrane system</location>
        <topology evidence="1">Multi-pass membrane protein</topology>
    </subcellularLocation>
    <subcellularLocation>
        <location evidence="6">Membrane</location>
        <topology evidence="6">Multi-pass membrane protein</topology>
    </subcellularLocation>
</comment>
<keyword evidence="5" id="KW-1003">Cell membrane</keyword>
<dbReference type="EC" id="7.1.1.-" evidence="5"/>
<feature type="transmembrane region" description="Helical" evidence="5">
    <location>
        <begin position="307"/>
        <end position="328"/>
    </location>
</feature>
<comment type="similarity">
    <text evidence="5">Belongs to the complex I subunit 2 family.</text>
</comment>
<feature type="transmembrane region" description="Helical" evidence="5">
    <location>
        <begin position="211"/>
        <end position="230"/>
    </location>
</feature>
<dbReference type="AlphaFoldDB" id="A0A7X5ZRX8"/>
<dbReference type="GO" id="GO:0050136">
    <property type="term" value="F:NADH dehydrogenase (quinone) (non-electrogenic) activity"/>
    <property type="evidence" value="ECO:0007669"/>
    <property type="project" value="UniProtKB-UniRule"/>
</dbReference>
<dbReference type="GO" id="GO:0048038">
    <property type="term" value="F:quinone binding"/>
    <property type="evidence" value="ECO:0007669"/>
    <property type="project" value="UniProtKB-KW"/>
</dbReference>
<keyword evidence="5" id="KW-0874">Quinone</keyword>
<feature type="transmembrane region" description="Helical" evidence="5">
    <location>
        <begin position="12"/>
        <end position="33"/>
    </location>
</feature>
<comment type="function">
    <text evidence="5">NDH-1 shuttles electrons from NADH, via FMN and iron-sulfur (Fe-S) centers, to quinones in the respiratory chain. The immediate electron acceptor for the enzyme in this species is believed to be a menaquinone. Couples the redox reaction to proton translocation (for every two electrons transferred, four hydrogen ions are translocated across the cytoplasmic membrane), and thus conserves the redox energy in a proton gradient.</text>
</comment>
<evidence type="ECO:0000256" key="5">
    <source>
        <dbReference type="HAMAP-Rule" id="MF_00445"/>
    </source>
</evidence>
<evidence type="ECO:0000256" key="3">
    <source>
        <dbReference type="ARBA" id="ARBA00022989"/>
    </source>
</evidence>
<accession>A0A7X5ZRX8</accession>
<proteinExistence type="inferred from homology"/>
<dbReference type="PANTHER" id="PTHR22773">
    <property type="entry name" value="NADH DEHYDROGENASE"/>
    <property type="match status" value="1"/>
</dbReference>
<evidence type="ECO:0000256" key="6">
    <source>
        <dbReference type="RuleBase" id="RU000320"/>
    </source>
</evidence>
<evidence type="ECO:0000259" key="7">
    <source>
        <dbReference type="Pfam" id="PF00361"/>
    </source>
</evidence>
<dbReference type="GO" id="GO:0042773">
    <property type="term" value="P:ATP synthesis coupled electron transport"/>
    <property type="evidence" value="ECO:0007669"/>
    <property type="project" value="InterPro"/>
</dbReference>
<feature type="transmembrane region" description="Helical" evidence="5">
    <location>
        <begin position="281"/>
        <end position="300"/>
    </location>
</feature>
<reference evidence="8 9" key="1">
    <citation type="submission" date="2020-03" db="EMBL/GenBank/DDBJ databases">
        <title>Sequencing the genomes of 1000 actinobacteria strains.</title>
        <authorList>
            <person name="Klenk H.-P."/>
        </authorList>
    </citation>
    <scope>NUCLEOTIDE SEQUENCE [LARGE SCALE GENOMIC DNA]</scope>
    <source>
        <strain evidence="8 9">DSM 45685</strain>
    </source>
</reference>
<organism evidence="8 9">
    <name type="scientific">Saccharomonospora amisosensis</name>
    <dbReference type="NCBI Taxonomy" id="1128677"/>
    <lineage>
        <taxon>Bacteria</taxon>
        <taxon>Bacillati</taxon>
        <taxon>Actinomycetota</taxon>
        <taxon>Actinomycetes</taxon>
        <taxon>Pseudonocardiales</taxon>
        <taxon>Pseudonocardiaceae</taxon>
        <taxon>Saccharomonospora</taxon>
    </lineage>
</organism>
<dbReference type="Proteomes" id="UP000545493">
    <property type="component" value="Unassembled WGS sequence"/>
</dbReference>
<keyword evidence="4 5" id="KW-0472">Membrane</keyword>
<keyword evidence="2 5" id="KW-0812">Transmembrane</keyword>
<dbReference type="HAMAP" id="MF_00445">
    <property type="entry name" value="NDH1_NuoN_1"/>
    <property type="match status" value="1"/>
</dbReference>
<dbReference type="RefSeq" id="WP_167172405.1">
    <property type="nucleotide sequence ID" value="NZ_JAAOYM010000001.1"/>
</dbReference>
<dbReference type="GO" id="GO:0012505">
    <property type="term" value="C:endomembrane system"/>
    <property type="evidence" value="ECO:0007669"/>
    <property type="project" value="UniProtKB-SubCell"/>
</dbReference>
<feature type="transmembrane region" description="Helical" evidence="5">
    <location>
        <begin position="137"/>
        <end position="157"/>
    </location>
</feature>
<keyword evidence="5" id="KW-0520">NAD</keyword>
<keyword evidence="3 5" id="KW-1133">Transmembrane helix</keyword>
<name>A0A7X5ZRX8_9PSEU</name>
<keyword evidence="5" id="KW-0813">Transport</keyword>
<comment type="subunit">
    <text evidence="5">NDH-1 is composed of 14 different subunits. Subunits NuoA, H, J, K, L, M, N constitute the membrane sector of the complex.</text>
</comment>
<evidence type="ECO:0000256" key="2">
    <source>
        <dbReference type="ARBA" id="ARBA00022692"/>
    </source>
</evidence>
<dbReference type="GO" id="GO:0008137">
    <property type="term" value="F:NADH dehydrogenase (ubiquinone) activity"/>
    <property type="evidence" value="ECO:0007669"/>
    <property type="project" value="InterPro"/>
</dbReference>
<feature type="transmembrane region" description="Helical" evidence="5">
    <location>
        <begin position="251"/>
        <end position="275"/>
    </location>
</feature>
<dbReference type="InterPro" id="IPR010096">
    <property type="entry name" value="NADH-Q_OxRdtase_suN/2"/>
</dbReference>
<dbReference type="InterPro" id="IPR001750">
    <property type="entry name" value="ND/Mrp_TM"/>
</dbReference>
<feature type="transmembrane region" description="Helical" evidence="5">
    <location>
        <begin position="402"/>
        <end position="432"/>
    </location>
</feature>
<protein>
    <recommendedName>
        <fullName evidence="5">NADH-quinone oxidoreductase subunit N</fullName>
        <ecNumber evidence="5">7.1.1.-</ecNumber>
    </recommendedName>
    <alternativeName>
        <fullName evidence="5">NADH dehydrogenase I subunit N</fullName>
    </alternativeName>
    <alternativeName>
        <fullName evidence="5">NDH-1 subunit N</fullName>
    </alternativeName>
</protein>
<evidence type="ECO:0000313" key="8">
    <source>
        <dbReference type="EMBL" id="NIJ12971.1"/>
    </source>
</evidence>
<keyword evidence="5" id="KW-1278">Translocase</keyword>
<feature type="transmembrane region" description="Helical" evidence="5">
    <location>
        <begin position="453"/>
        <end position="474"/>
    </location>
</feature>
<comment type="caution">
    <text evidence="8">The sequence shown here is derived from an EMBL/GenBank/DDBJ whole genome shotgun (WGS) entry which is preliminary data.</text>
</comment>
<feature type="transmembrane region" description="Helical" evidence="5">
    <location>
        <begin position="334"/>
        <end position="355"/>
    </location>
</feature>
<feature type="transmembrane region" description="Helical" evidence="5">
    <location>
        <begin position="376"/>
        <end position="396"/>
    </location>
</feature>
<feature type="transmembrane region" description="Helical" evidence="5">
    <location>
        <begin position="114"/>
        <end position="131"/>
    </location>
</feature>
<dbReference type="GO" id="GO:0005886">
    <property type="term" value="C:plasma membrane"/>
    <property type="evidence" value="ECO:0007669"/>
    <property type="project" value="UniProtKB-SubCell"/>
</dbReference>
<feature type="transmembrane region" description="Helical" evidence="5">
    <location>
        <begin position="45"/>
        <end position="64"/>
    </location>
</feature>
<gene>
    <name evidence="5" type="primary">nuoN</name>
    <name evidence="8" type="ORF">FHU38_003315</name>
</gene>
<dbReference type="NCBIfam" id="TIGR01770">
    <property type="entry name" value="NDH_I_N"/>
    <property type="match status" value="1"/>
</dbReference>
<dbReference type="Pfam" id="PF00361">
    <property type="entry name" value="Proton_antipo_M"/>
    <property type="match status" value="1"/>
</dbReference>
<dbReference type="EMBL" id="JAAOYM010000001">
    <property type="protein sequence ID" value="NIJ12971.1"/>
    <property type="molecule type" value="Genomic_DNA"/>
</dbReference>
<feature type="domain" description="NADH:quinone oxidoreductase/Mrp antiporter transmembrane" evidence="7">
    <location>
        <begin position="131"/>
        <end position="424"/>
    </location>
</feature>
<keyword evidence="9" id="KW-1185">Reference proteome</keyword>
<evidence type="ECO:0000256" key="1">
    <source>
        <dbReference type="ARBA" id="ARBA00004127"/>
    </source>
</evidence>
<feature type="transmembrane region" description="Helical" evidence="5">
    <location>
        <begin position="169"/>
        <end position="191"/>
    </location>
</feature>
<dbReference type="NCBIfam" id="NF004441">
    <property type="entry name" value="PRK05777.1-4"/>
    <property type="match status" value="1"/>
</dbReference>
<evidence type="ECO:0000313" key="9">
    <source>
        <dbReference type="Proteomes" id="UP000545493"/>
    </source>
</evidence>
<evidence type="ECO:0000256" key="4">
    <source>
        <dbReference type="ARBA" id="ARBA00023136"/>
    </source>
</evidence>
<sequence length="490" mass="49566">MTAAVTAPDIDYLAVAPMLVVFATGVLGVLLTAFAPRTARHRGQLPLATAGLVGALVCLVVVVARGTHTGTTTAAGSIAVDGPALFMQGVVLVLAILAVLLIAGRRGEPPPGEALPLTLFATGGLLLLPAANDLLTMFVAVEVLSLPLYLLCGLARTRAKVAHESSLKYFVLGGFSAAFFVYGAAMVYGFAGSVSFPDIGAAVAAGGANRPLLLTGMALLAVGLLFKIGAAPFHSWVPDVYQGAPTPVTGLLAAVTKIGAFGAFLRLFTVVFGGAEREWRPVLTVVAVLTMVLGAVIAVVQQDIKRILAYSAVAHAGFMLLGVVAASRSGIAGTLFYLAVYGFGTLGAFAVVTLVRDEAGEVTRLSSWAGLGRRSPIVAAIFALLLLGLAGIPLTSGFVGKFAVFSAAVAAGGSVAVVIAALASAVAIYLYAKVIVLLYFHEPRAGSAAISRPSPLVAVVIVAAGLVTVGAGVLPGPLLGLATQAASFLQ</sequence>
<feature type="transmembrane region" description="Helical" evidence="5">
    <location>
        <begin position="84"/>
        <end position="102"/>
    </location>
</feature>
<comment type="catalytic activity">
    <reaction evidence="5">
        <text>a quinone + NADH + 5 H(+)(in) = a quinol + NAD(+) + 4 H(+)(out)</text>
        <dbReference type="Rhea" id="RHEA:57888"/>
        <dbReference type="ChEBI" id="CHEBI:15378"/>
        <dbReference type="ChEBI" id="CHEBI:24646"/>
        <dbReference type="ChEBI" id="CHEBI:57540"/>
        <dbReference type="ChEBI" id="CHEBI:57945"/>
        <dbReference type="ChEBI" id="CHEBI:132124"/>
    </reaction>
</comment>